<accession>A0A0R0BL04</accession>
<evidence type="ECO:0000256" key="1">
    <source>
        <dbReference type="SAM" id="MobiDB-lite"/>
    </source>
</evidence>
<evidence type="ECO:0000256" key="2">
    <source>
        <dbReference type="SAM" id="SignalP"/>
    </source>
</evidence>
<evidence type="ECO:0000313" key="3">
    <source>
        <dbReference type="EMBL" id="KRG54308.1"/>
    </source>
</evidence>
<feature type="signal peptide" evidence="2">
    <location>
        <begin position="1"/>
        <end position="17"/>
    </location>
</feature>
<dbReference type="PROSITE" id="PS51257">
    <property type="entry name" value="PROKAR_LIPOPROTEIN"/>
    <property type="match status" value="1"/>
</dbReference>
<keyword evidence="4" id="KW-1185">Reference proteome</keyword>
<dbReference type="InterPro" id="IPR011042">
    <property type="entry name" value="6-blade_b-propeller_TolB-like"/>
</dbReference>
<dbReference type="PATRIC" id="fig|266128.3.peg.1904"/>
<gene>
    <name evidence="3" type="ORF">ABB25_13870</name>
</gene>
<dbReference type="EMBL" id="LDJH01000032">
    <property type="protein sequence ID" value="KRG54308.1"/>
    <property type="molecule type" value="Genomic_DNA"/>
</dbReference>
<dbReference type="RefSeq" id="WP_057667788.1">
    <property type="nucleotide sequence ID" value="NZ_LDJH01000032.1"/>
</dbReference>
<reference evidence="3 4" key="1">
    <citation type="submission" date="2015-05" db="EMBL/GenBank/DDBJ databases">
        <title>Genome sequencing and analysis of members of genus Stenotrophomonas.</title>
        <authorList>
            <person name="Patil P.P."/>
            <person name="Midha S."/>
            <person name="Patil P.B."/>
        </authorList>
    </citation>
    <scope>NUCLEOTIDE SEQUENCE [LARGE SCALE GENOMIC DNA]</scope>
    <source>
        <strain evidence="3 4">DSM 17805</strain>
    </source>
</reference>
<dbReference type="AlphaFoldDB" id="A0A0R0BL04"/>
<proteinExistence type="predicted"/>
<feature type="region of interest" description="Disordered" evidence="1">
    <location>
        <begin position="130"/>
        <end position="151"/>
    </location>
</feature>
<organism evidence="3 4">
    <name type="scientific">Stenotrophomonas koreensis</name>
    <dbReference type="NCBI Taxonomy" id="266128"/>
    <lineage>
        <taxon>Bacteria</taxon>
        <taxon>Pseudomonadati</taxon>
        <taxon>Pseudomonadota</taxon>
        <taxon>Gammaproteobacteria</taxon>
        <taxon>Lysobacterales</taxon>
        <taxon>Lysobacteraceae</taxon>
        <taxon>Stenotrophomonas</taxon>
    </lineage>
</organism>
<dbReference type="STRING" id="266128.ABB25_13870"/>
<feature type="chain" id="PRO_5006392628" description="TolB-like protein" evidence="2">
    <location>
        <begin position="18"/>
        <end position="286"/>
    </location>
</feature>
<sequence>MRVIPTLLLLVGSVACAADALALNEYGIEGMGRVSTRADEAGASVSADGRWIVFASNRDGGAGGWDLWQARLEDKRWSQPQPLSLNSAADERAPFFSADGRWLYFASSRAGGQGGLDMYRVAVNGGRFGRPEPLTAANSTADDSSPGVDTHGQLLFASNRGGSWGLWRSDAATGARPQPLPGPLDRAGNSLSVLVLGERGDLVLARDAGDGRTRLHHGYCQAGQWHDGGALPLSFNDGNGLTQAAGVDHSTPAELLLAGSARAPRAGGLDIYRTRAPLGRGDGSCR</sequence>
<dbReference type="SUPFAM" id="SSF82171">
    <property type="entry name" value="DPP6 N-terminal domain-like"/>
    <property type="match status" value="1"/>
</dbReference>
<keyword evidence="2" id="KW-0732">Signal</keyword>
<evidence type="ECO:0008006" key="5">
    <source>
        <dbReference type="Google" id="ProtNLM"/>
    </source>
</evidence>
<evidence type="ECO:0000313" key="4">
    <source>
        <dbReference type="Proteomes" id="UP000051254"/>
    </source>
</evidence>
<dbReference type="Gene3D" id="2.120.10.30">
    <property type="entry name" value="TolB, C-terminal domain"/>
    <property type="match status" value="1"/>
</dbReference>
<dbReference type="InterPro" id="IPR011659">
    <property type="entry name" value="WD40"/>
</dbReference>
<name>A0A0R0BL04_9GAMM</name>
<dbReference type="OrthoDB" id="9809364at2"/>
<comment type="caution">
    <text evidence="3">The sequence shown here is derived from an EMBL/GenBank/DDBJ whole genome shotgun (WGS) entry which is preliminary data.</text>
</comment>
<protein>
    <recommendedName>
        <fullName evidence="5">TolB-like protein</fullName>
    </recommendedName>
</protein>
<dbReference type="Proteomes" id="UP000051254">
    <property type="component" value="Unassembled WGS sequence"/>
</dbReference>
<dbReference type="Pfam" id="PF07676">
    <property type="entry name" value="PD40"/>
    <property type="match status" value="2"/>
</dbReference>